<evidence type="ECO:0000256" key="1">
    <source>
        <dbReference type="SAM" id="Phobius"/>
    </source>
</evidence>
<protein>
    <recommendedName>
        <fullName evidence="4">Acetyltransferase</fullName>
    </recommendedName>
</protein>
<gene>
    <name evidence="2" type="ORF">B0T17DRAFT_617244</name>
</gene>
<keyword evidence="1" id="KW-0812">Transmembrane</keyword>
<accession>A0AA39X181</accession>
<dbReference type="Gene3D" id="2.160.10.10">
    <property type="entry name" value="Hexapeptide repeat proteins"/>
    <property type="match status" value="1"/>
</dbReference>
<sequence length="205" mass="22192">MMLDLNYFPGRYSISSTPQGRLLAITASLLLARLIIQTLCPLLGILAKWILIGRCRPGTHSMWGPYHTRWWLVQKITSSPCTGLGVFDATDTSRVLYHRLMGASIGAGVTLHPTAPLAEQDLLTIGDGATLGQKVICRPFAVERNTTVCLAPITIGKNASIGLASIIAPGAVVPDDCCIGPNSSSCWVCWGWSWLSRRASRMPRC</sequence>
<dbReference type="Proteomes" id="UP001174934">
    <property type="component" value="Unassembled WGS sequence"/>
</dbReference>
<reference evidence="2" key="1">
    <citation type="submission" date="2023-06" db="EMBL/GenBank/DDBJ databases">
        <title>Genome-scale phylogeny and comparative genomics of the fungal order Sordariales.</title>
        <authorList>
            <consortium name="Lawrence Berkeley National Laboratory"/>
            <person name="Hensen N."/>
            <person name="Bonometti L."/>
            <person name="Westerberg I."/>
            <person name="Brannstrom I.O."/>
            <person name="Guillou S."/>
            <person name="Cros-Aarteil S."/>
            <person name="Calhoun S."/>
            <person name="Haridas S."/>
            <person name="Kuo A."/>
            <person name="Mondo S."/>
            <person name="Pangilinan J."/>
            <person name="Riley R."/>
            <person name="LaButti K."/>
            <person name="Andreopoulos B."/>
            <person name="Lipzen A."/>
            <person name="Chen C."/>
            <person name="Yanf M."/>
            <person name="Daum C."/>
            <person name="Ng V."/>
            <person name="Clum A."/>
            <person name="Steindorff A."/>
            <person name="Ohm R."/>
            <person name="Martin F."/>
            <person name="Silar P."/>
            <person name="Natvig D."/>
            <person name="Lalanne C."/>
            <person name="Gautier V."/>
            <person name="Ament-velasquez S.L."/>
            <person name="Kruys A."/>
            <person name="Hutchinson M.I."/>
            <person name="Powell A.J."/>
            <person name="Barry K."/>
            <person name="Miller A.N."/>
            <person name="Grigoriev I.V."/>
            <person name="Debuchy R."/>
            <person name="Gladieux P."/>
            <person name="Thoren M.H."/>
            <person name="Johannesson H."/>
        </authorList>
    </citation>
    <scope>NUCLEOTIDE SEQUENCE</scope>
    <source>
        <strain evidence="2">SMH3391-2</strain>
    </source>
</reference>
<evidence type="ECO:0000313" key="3">
    <source>
        <dbReference type="Proteomes" id="UP001174934"/>
    </source>
</evidence>
<organism evidence="2 3">
    <name type="scientific">Bombardia bombarda</name>
    <dbReference type="NCBI Taxonomy" id="252184"/>
    <lineage>
        <taxon>Eukaryota</taxon>
        <taxon>Fungi</taxon>
        <taxon>Dikarya</taxon>
        <taxon>Ascomycota</taxon>
        <taxon>Pezizomycotina</taxon>
        <taxon>Sordariomycetes</taxon>
        <taxon>Sordariomycetidae</taxon>
        <taxon>Sordariales</taxon>
        <taxon>Lasiosphaeriaceae</taxon>
        <taxon>Bombardia</taxon>
    </lineage>
</organism>
<keyword evidence="1" id="KW-0472">Membrane</keyword>
<keyword evidence="1" id="KW-1133">Transmembrane helix</keyword>
<dbReference type="InterPro" id="IPR011004">
    <property type="entry name" value="Trimer_LpxA-like_sf"/>
</dbReference>
<dbReference type="SUPFAM" id="SSF51161">
    <property type="entry name" value="Trimeric LpxA-like enzymes"/>
    <property type="match status" value="1"/>
</dbReference>
<keyword evidence="3" id="KW-1185">Reference proteome</keyword>
<evidence type="ECO:0000313" key="2">
    <source>
        <dbReference type="EMBL" id="KAK0625107.1"/>
    </source>
</evidence>
<dbReference type="AlphaFoldDB" id="A0AA39X181"/>
<proteinExistence type="predicted"/>
<evidence type="ECO:0008006" key="4">
    <source>
        <dbReference type="Google" id="ProtNLM"/>
    </source>
</evidence>
<feature type="transmembrane region" description="Helical" evidence="1">
    <location>
        <begin position="20"/>
        <end position="46"/>
    </location>
</feature>
<dbReference type="EMBL" id="JAULSR010000003">
    <property type="protein sequence ID" value="KAK0625107.1"/>
    <property type="molecule type" value="Genomic_DNA"/>
</dbReference>
<name>A0AA39X181_9PEZI</name>
<comment type="caution">
    <text evidence="2">The sequence shown here is derived from an EMBL/GenBank/DDBJ whole genome shotgun (WGS) entry which is preliminary data.</text>
</comment>